<sequence length="497" mass="56058">MNILVLEDEPIALEELELLLKEFEPEHAVFAAPNGVEGLALAGRFRPDLVVTDIRMPGMDGLDFIRRLKLDYPDAEAILVSGYDDFAYARTGLQLGVKDFLVKPVKRQELIHAVSAVLESLKEKRRLDREEERWRLVRALEGRTSNEPEELAGPVLLAISLLGNWKSGHVWQRQEEAVRPALAECAPDSYILYPEANLQCLLFPCGSSREERAAHEAIGALHEAFKRTKLPVHTTVFFKKGGERPEEAYRRALGLLERQVRLETSTLSSSGVDGDRAMDMTSVWNSIRLLEAHLAKRDFKQIRPSVDKIVTQAKLLQLPAKTIAQMLADMFTALQFKLHPGRNAAIAEAEAIADITEQAVEYAQLADWLTERLIDWLEELGGGGKEPRELVRKLMGDIRRSYDRIDSLHSFAKEHHISISHLSRLFKKEAGVNFSDYLIGVRMEQAKALLASEALSVIEVSGRVGYEDSKYFSQLFKKHTGMTPSEYQKSRKIVPPK</sequence>
<dbReference type="Pfam" id="PF12833">
    <property type="entry name" value="HTH_18"/>
    <property type="match status" value="1"/>
</dbReference>
<dbReference type="GO" id="GO:0043565">
    <property type="term" value="F:sequence-specific DNA binding"/>
    <property type="evidence" value="ECO:0007669"/>
    <property type="project" value="InterPro"/>
</dbReference>
<name>A0A3D9KCX1_9BACL</name>
<dbReference type="InterPro" id="IPR001789">
    <property type="entry name" value="Sig_transdc_resp-reg_receiver"/>
</dbReference>
<dbReference type="SMART" id="SM00342">
    <property type="entry name" value="HTH_ARAC"/>
    <property type="match status" value="1"/>
</dbReference>
<dbReference type="InterPro" id="IPR011006">
    <property type="entry name" value="CheY-like_superfamily"/>
</dbReference>
<evidence type="ECO:0000313" key="8">
    <source>
        <dbReference type="Proteomes" id="UP000256977"/>
    </source>
</evidence>
<proteinExistence type="predicted"/>
<dbReference type="PROSITE" id="PS50110">
    <property type="entry name" value="RESPONSE_REGULATORY"/>
    <property type="match status" value="1"/>
</dbReference>
<dbReference type="RefSeq" id="WP_116060408.1">
    <property type="nucleotide sequence ID" value="NZ_QRDZ01000006.1"/>
</dbReference>
<keyword evidence="1" id="KW-0805">Transcription regulation</keyword>
<protein>
    <submittedName>
        <fullName evidence="7">YesN/AraC family two-component response regulator</fullName>
    </submittedName>
</protein>
<dbReference type="GO" id="GO:0003700">
    <property type="term" value="F:DNA-binding transcription factor activity"/>
    <property type="evidence" value="ECO:0007669"/>
    <property type="project" value="InterPro"/>
</dbReference>
<dbReference type="SMART" id="SM00448">
    <property type="entry name" value="REC"/>
    <property type="match status" value="1"/>
</dbReference>
<evidence type="ECO:0000259" key="5">
    <source>
        <dbReference type="PROSITE" id="PS01124"/>
    </source>
</evidence>
<dbReference type="PROSITE" id="PS01124">
    <property type="entry name" value="HTH_ARAC_FAMILY_2"/>
    <property type="match status" value="1"/>
</dbReference>
<dbReference type="SUPFAM" id="SSF46689">
    <property type="entry name" value="Homeodomain-like"/>
    <property type="match status" value="1"/>
</dbReference>
<evidence type="ECO:0000313" key="7">
    <source>
        <dbReference type="EMBL" id="RED84248.1"/>
    </source>
</evidence>
<feature type="modified residue" description="4-aspartylphosphate" evidence="4">
    <location>
        <position position="53"/>
    </location>
</feature>
<gene>
    <name evidence="7" type="ORF">DFP98_106119</name>
</gene>
<dbReference type="GO" id="GO:0000160">
    <property type="term" value="P:phosphorelay signal transduction system"/>
    <property type="evidence" value="ECO:0007669"/>
    <property type="project" value="InterPro"/>
</dbReference>
<evidence type="ECO:0000256" key="4">
    <source>
        <dbReference type="PROSITE-ProRule" id="PRU00169"/>
    </source>
</evidence>
<keyword evidence="3" id="KW-0804">Transcription</keyword>
<keyword evidence="4" id="KW-0597">Phosphoprotein</keyword>
<dbReference type="AlphaFoldDB" id="A0A3D9KCX1"/>
<dbReference type="Pfam" id="PF00072">
    <property type="entry name" value="Response_reg"/>
    <property type="match status" value="1"/>
</dbReference>
<dbReference type="CDD" id="cd17536">
    <property type="entry name" value="REC_YesN-like"/>
    <property type="match status" value="1"/>
</dbReference>
<feature type="domain" description="HTH araC/xylS-type" evidence="5">
    <location>
        <begin position="392"/>
        <end position="490"/>
    </location>
</feature>
<dbReference type="EMBL" id="QRDZ01000006">
    <property type="protein sequence ID" value="RED84248.1"/>
    <property type="molecule type" value="Genomic_DNA"/>
</dbReference>
<evidence type="ECO:0000256" key="1">
    <source>
        <dbReference type="ARBA" id="ARBA00023015"/>
    </source>
</evidence>
<dbReference type="Proteomes" id="UP000256977">
    <property type="component" value="Unassembled WGS sequence"/>
</dbReference>
<dbReference type="InterPro" id="IPR020449">
    <property type="entry name" value="Tscrpt_reg_AraC-type_HTH"/>
</dbReference>
<keyword evidence="8" id="KW-1185">Reference proteome</keyword>
<dbReference type="Gene3D" id="1.10.10.60">
    <property type="entry name" value="Homeodomain-like"/>
    <property type="match status" value="2"/>
</dbReference>
<accession>A0A3D9KCX1</accession>
<dbReference type="InterPro" id="IPR009057">
    <property type="entry name" value="Homeodomain-like_sf"/>
</dbReference>
<dbReference type="InterPro" id="IPR018060">
    <property type="entry name" value="HTH_AraC"/>
</dbReference>
<evidence type="ECO:0000256" key="3">
    <source>
        <dbReference type="ARBA" id="ARBA00023163"/>
    </source>
</evidence>
<dbReference type="SUPFAM" id="SSF52172">
    <property type="entry name" value="CheY-like"/>
    <property type="match status" value="1"/>
</dbReference>
<feature type="domain" description="Response regulatory" evidence="6">
    <location>
        <begin position="2"/>
        <end position="118"/>
    </location>
</feature>
<dbReference type="PANTHER" id="PTHR43280:SF2">
    <property type="entry name" value="HTH-TYPE TRANSCRIPTIONAL REGULATOR EXSA"/>
    <property type="match status" value="1"/>
</dbReference>
<evidence type="ECO:0000259" key="6">
    <source>
        <dbReference type="PROSITE" id="PS50110"/>
    </source>
</evidence>
<dbReference type="Gene3D" id="3.40.50.2300">
    <property type="match status" value="1"/>
</dbReference>
<dbReference type="PANTHER" id="PTHR43280">
    <property type="entry name" value="ARAC-FAMILY TRANSCRIPTIONAL REGULATOR"/>
    <property type="match status" value="1"/>
</dbReference>
<comment type="caution">
    <text evidence="7">The sequence shown here is derived from an EMBL/GenBank/DDBJ whole genome shotgun (WGS) entry which is preliminary data.</text>
</comment>
<keyword evidence="2" id="KW-0238">DNA-binding</keyword>
<reference evidence="7 8" key="1">
    <citation type="submission" date="2018-07" db="EMBL/GenBank/DDBJ databases">
        <title>Genomic Encyclopedia of Type Strains, Phase III (KMG-III): the genomes of soil and plant-associated and newly described type strains.</title>
        <authorList>
            <person name="Whitman W."/>
        </authorList>
    </citation>
    <scope>NUCLEOTIDE SEQUENCE [LARGE SCALE GENOMIC DNA]</scope>
    <source>
        <strain evidence="7 8">CECT 7287</strain>
    </source>
</reference>
<evidence type="ECO:0000256" key="2">
    <source>
        <dbReference type="ARBA" id="ARBA00023125"/>
    </source>
</evidence>
<dbReference type="OrthoDB" id="2500628at2"/>
<organism evidence="7 8">
    <name type="scientific">Cohnella phaseoli</name>
    <dbReference type="NCBI Taxonomy" id="456490"/>
    <lineage>
        <taxon>Bacteria</taxon>
        <taxon>Bacillati</taxon>
        <taxon>Bacillota</taxon>
        <taxon>Bacilli</taxon>
        <taxon>Bacillales</taxon>
        <taxon>Paenibacillaceae</taxon>
        <taxon>Cohnella</taxon>
    </lineage>
</organism>
<dbReference type="PRINTS" id="PR00032">
    <property type="entry name" value="HTHARAC"/>
</dbReference>